<name>A0ABQ3RCW5_STRRR</name>
<dbReference type="RefSeq" id="WP_189989866.1">
    <property type="nucleotide sequence ID" value="NZ_BNCB01000001.1"/>
</dbReference>
<sequence>MAPALGVKSDKVLNMFTEPDHVGGADVIRAGEGGSGLYGDGDGGAGGRAAETAAVH</sequence>
<proteinExistence type="predicted"/>
<dbReference type="Proteomes" id="UP000646738">
    <property type="component" value="Unassembled WGS sequence"/>
</dbReference>
<protein>
    <submittedName>
        <fullName evidence="2">Uncharacterized protein</fullName>
    </submittedName>
</protein>
<organism evidence="2 3">
    <name type="scientific">Streptomyces rubradiris</name>
    <name type="common">Streptomyces achromogenes subsp. rubradiris</name>
    <dbReference type="NCBI Taxonomy" id="285531"/>
    <lineage>
        <taxon>Bacteria</taxon>
        <taxon>Bacillati</taxon>
        <taxon>Actinomycetota</taxon>
        <taxon>Actinomycetes</taxon>
        <taxon>Kitasatosporales</taxon>
        <taxon>Streptomycetaceae</taxon>
        <taxon>Streptomyces</taxon>
    </lineage>
</organism>
<feature type="region of interest" description="Disordered" evidence="1">
    <location>
        <begin position="36"/>
        <end position="56"/>
    </location>
</feature>
<evidence type="ECO:0000313" key="3">
    <source>
        <dbReference type="Proteomes" id="UP000646738"/>
    </source>
</evidence>
<evidence type="ECO:0000256" key="1">
    <source>
        <dbReference type="SAM" id="MobiDB-lite"/>
    </source>
</evidence>
<keyword evidence="3" id="KW-1185">Reference proteome</keyword>
<evidence type="ECO:0000313" key="2">
    <source>
        <dbReference type="EMBL" id="GHI53705.1"/>
    </source>
</evidence>
<dbReference type="EMBL" id="BNEA01000015">
    <property type="protein sequence ID" value="GHI53705.1"/>
    <property type="molecule type" value="Genomic_DNA"/>
</dbReference>
<comment type="caution">
    <text evidence="2">The sequence shown here is derived from an EMBL/GenBank/DDBJ whole genome shotgun (WGS) entry which is preliminary data.</text>
</comment>
<gene>
    <name evidence="2" type="ORF">Srubr_35510</name>
</gene>
<reference evidence="3" key="1">
    <citation type="submission" date="2023-07" db="EMBL/GenBank/DDBJ databases">
        <title>Whole genome shotgun sequence of Streptomyces achromogenes subsp. rubradiris NBRC 14000.</title>
        <authorList>
            <person name="Komaki H."/>
            <person name="Tamura T."/>
        </authorList>
    </citation>
    <scope>NUCLEOTIDE SEQUENCE [LARGE SCALE GENOMIC DNA]</scope>
    <source>
        <strain evidence="3">NBRC 14000</strain>
    </source>
</reference>
<accession>A0ABQ3RCW5</accession>
<feature type="compositionally biased region" description="Gly residues" evidence="1">
    <location>
        <begin position="36"/>
        <end position="47"/>
    </location>
</feature>